<evidence type="ECO:0000313" key="13">
    <source>
        <dbReference type="EMBL" id="USP75632.1"/>
    </source>
</evidence>
<reference evidence="13" key="1">
    <citation type="submission" date="2021-12" db="EMBL/GenBank/DDBJ databases">
        <title>Curvularia clavata genome.</title>
        <authorList>
            <person name="Cao Y."/>
        </authorList>
    </citation>
    <scope>NUCLEOTIDE SEQUENCE</scope>
    <source>
        <strain evidence="13">Yc1106</strain>
    </source>
</reference>
<evidence type="ECO:0000256" key="7">
    <source>
        <dbReference type="ARBA" id="ARBA00022989"/>
    </source>
</evidence>
<keyword evidence="14" id="KW-1185">Reference proteome</keyword>
<sequence length="334" mass="38701">MWFRKKESDIEMSGMMDPSQTKKKTKMPSGPPEETEYQKFDWKRFFLAPKYIPWHILFIIIGIITVIITIKHDQVKLRPWSEKVRDLPAGWLIPIVILVIISFPPLFGHEIIALLCGVVYGLWIGFAIVAAGTFIGEVGTWYAFKYAFRKKAIKLERTNLNYGAMARLTRDGGFFIVLVIRLSAIPAHFSTAVFSTCDVKFWHFVVATFFSLPKQIFLVYLGVLLLQQSNDDVIKTVMFTAVFIITVAMGIWIYLKMRTIKKVLLEEQEMRRVKKAEAVELVPSAESSYQRRYDEEPSEWAPMQPTQVSRPLERRYDDDQGEWAMQPTQPTRMV</sequence>
<evidence type="ECO:0000256" key="2">
    <source>
        <dbReference type="ARBA" id="ARBA00004653"/>
    </source>
</evidence>
<evidence type="ECO:0000259" key="12">
    <source>
        <dbReference type="Pfam" id="PF09335"/>
    </source>
</evidence>
<name>A0A9Q8Z4N3_CURCL</name>
<keyword evidence="8" id="KW-0333">Golgi apparatus</keyword>
<dbReference type="EMBL" id="CP089275">
    <property type="protein sequence ID" value="USP75632.1"/>
    <property type="molecule type" value="Genomic_DNA"/>
</dbReference>
<feature type="region of interest" description="Disordered" evidence="10">
    <location>
        <begin position="1"/>
        <end position="35"/>
    </location>
</feature>
<dbReference type="OrthoDB" id="166803at2759"/>
<evidence type="ECO:0000313" key="14">
    <source>
        <dbReference type="Proteomes" id="UP001056012"/>
    </source>
</evidence>
<accession>A0A9Q8Z4N3</accession>
<protein>
    <recommendedName>
        <fullName evidence="4">Golgi apparatus membrane protein TVP38</fullName>
    </recommendedName>
    <alternativeName>
        <fullName evidence="5">Golgi apparatus membrane protein tvp38</fullName>
    </alternativeName>
</protein>
<feature type="transmembrane region" description="Helical" evidence="11">
    <location>
        <begin position="51"/>
        <end position="70"/>
    </location>
</feature>
<feature type="transmembrane region" description="Helical" evidence="11">
    <location>
        <begin position="233"/>
        <end position="255"/>
    </location>
</feature>
<comment type="subcellular location">
    <subcellularLocation>
        <location evidence="2">Golgi apparatus membrane</location>
        <topology evidence="2">Multi-pass membrane protein</topology>
    </subcellularLocation>
</comment>
<dbReference type="Proteomes" id="UP001056012">
    <property type="component" value="Chromosome 2"/>
</dbReference>
<proteinExistence type="inferred from homology"/>
<evidence type="ECO:0000256" key="1">
    <source>
        <dbReference type="ARBA" id="ARBA00002978"/>
    </source>
</evidence>
<dbReference type="VEuPathDB" id="FungiDB:yc1106_02906"/>
<gene>
    <name evidence="13" type="ORF">yc1106_02906</name>
</gene>
<comment type="function">
    <text evidence="1">Golgi membrane protein involved in vesicular trafficking and spindle migration.</text>
</comment>
<evidence type="ECO:0000256" key="6">
    <source>
        <dbReference type="ARBA" id="ARBA00022692"/>
    </source>
</evidence>
<keyword evidence="6 11" id="KW-0812">Transmembrane</keyword>
<evidence type="ECO:0000256" key="4">
    <source>
        <dbReference type="ARBA" id="ARBA00013533"/>
    </source>
</evidence>
<evidence type="ECO:0000256" key="3">
    <source>
        <dbReference type="ARBA" id="ARBA00008640"/>
    </source>
</evidence>
<feature type="domain" description="VTT" evidence="12">
    <location>
        <begin position="109"/>
        <end position="223"/>
    </location>
</feature>
<dbReference type="InterPro" id="IPR032816">
    <property type="entry name" value="VTT_dom"/>
</dbReference>
<evidence type="ECO:0000256" key="8">
    <source>
        <dbReference type="ARBA" id="ARBA00023034"/>
    </source>
</evidence>
<comment type="similarity">
    <text evidence="3">Belongs to the TVP38/TMEM64 family.</text>
</comment>
<feature type="transmembrane region" description="Helical" evidence="11">
    <location>
        <begin position="174"/>
        <end position="195"/>
    </location>
</feature>
<evidence type="ECO:0000256" key="11">
    <source>
        <dbReference type="SAM" id="Phobius"/>
    </source>
</evidence>
<feature type="transmembrane region" description="Helical" evidence="11">
    <location>
        <begin position="91"/>
        <end position="108"/>
    </location>
</feature>
<dbReference type="Pfam" id="PF09335">
    <property type="entry name" value="VTT_dom"/>
    <property type="match status" value="1"/>
</dbReference>
<dbReference type="PANTHER" id="PTHR47549:SF2">
    <property type="entry name" value="GOLGI APPARATUS MEMBRANE PROTEIN TVP38"/>
    <property type="match status" value="1"/>
</dbReference>
<feature type="transmembrane region" description="Helical" evidence="11">
    <location>
        <begin position="201"/>
        <end position="226"/>
    </location>
</feature>
<evidence type="ECO:0000256" key="5">
    <source>
        <dbReference type="ARBA" id="ARBA00020673"/>
    </source>
</evidence>
<evidence type="ECO:0000256" key="10">
    <source>
        <dbReference type="SAM" id="MobiDB-lite"/>
    </source>
</evidence>
<feature type="transmembrane region" description="Helical" evidence="11">
    <location>
        <begin position="120"/>
        <end position="144"/>
    </location>
</feature>
<dbReference type="PANTHER" id="PTHR47549">
    <property type="entry name" value="GOLGI APPARATUS MEMBRANE PROTEIN TVP38-RELATED"/>
    <property type="match status" value="1"/>
</dbReference>
<feature type="region of interest" description="Disordered" evidence="10">
    <location>
        <begin position="288"/>
        <end position="334"/>
    </location>
</feature>
<organism evidence="13 14">
    <name type="scientific">Curvularia clavata</name>
    <dbReference type="NCBI Taxonomy" id="95742"/>
    <lineage>
        <taxon>Eukaryota</taxon>
        <taxon>Fungi</taxon>
        <taxon>Dikarya</taxon>
        <taxon>Ascomycota</taxon>
        <taxon>Pezizomycotina</taxon>
        <taxon>Dothideomycetes</taxon>
        <taxon>Pleosporomycetidae</taxon>
        <taxon>Pleosporales</taxon>
        <taxon>Pleosporineae</taxon>
        <taxon>Pleosporaceae</taxon>
        <taxon>Curvularia</taxon>
    </lineage>
</organism>
<dbReference type="InterPro" id="IPR051076">
    <property type="entry name" value="Golgi_membrane_TVP38/TMEM64"/>
</dbReference>
<evidence type="ECO:0000256" key="9">
    <source>
        <dbReference type="ARBA" id="ARBA00023136"/>
    </source>
</evidence>
<dbReference type="AlphaFoldDB" id="A0A9Q8Z4N3"/>
<dbReference type="GO" id="GO:0000139">
    <property type="term" value="C:Golgi membrane"/>
    <property type="evidence" value="ECO:0007669"/>
    <property type="project" value="UniProtKB-SubCell"/>
</dbReference>
<keyword evidence="9 11" id="KW-0472">Membrane</keyword>
<keyword evidence="7 11" id="KW-1133">Transmembrane helix</keyword>